<dbReference type="OrthoDB" id="8552189at2"/>
<dbReference type="PANTHER" id="PTHR32282:SF24">
    <property type="entry name" value="GLYCOSYL TRANSFERASE FAMILY 51 DOMAIN-CONTAINING PROTEIN"/>
    <property type="match status" value="1"/>
</dbReference>
<evidence type="ECO:0000256" key="7">
    <source>
        <dbReference type="ARBA" id="ARBA00044770"/>
    </source>
</evidence>
<name>A0A4S4A7Y3_9RHOO</name>
<dbReference type="EC" id="2.4.99.28" evidence="7"/>
<comment type="catalytic activity">
    <reaction evidence="8">
        <text>[GlcNAc-(1-&gt;4)-Mur2Ac(oyl-L-Ala-gamma-D-Glu-L-Lys-D-Ala-D-Ala)](n)-di-trans,octa-cis-undecaprenyl diphosphate + beta-D-GlcNAc-(1-&gt;4)-Mur2Ac(oyl-L-Ala-gamma-D-Glu-L-Lys-D-Ala-D-Ala)-di-trans,octa-cis-undecaprenyl diphosphate = [GlcNAc-(1-&gt;4)-Mur2Ac(oyl-L-Ala-gamma-D-Glu-L-Lys-D-Ala-D-Ala)](n+1)-di-trans,octa-cis-undecaprenyl diphosphate + di-trans,octa-cis-undecaprenyl diphosphate + H(+)</text>
        <dbReference type="Rhea" id="RHEA:23708"/>
        <dbReference type="Rhea" id="RHEA-COMP:9602"/>
        <dbReference type="Rhea" id="RHEA-COMP:9603"/>
        <dbReference type="ChEBI" id="CHEBI:15378"/>
        <dbReference type="ChEBI" id="CHEBI:58405"/>
        <dbReference type="ChEBI" id="CHEBI:60033"/>
        <dbReference type="ChEBI" id="CHEBI:78435"/>
        <dbReference type="EC" id="2.4.99.28"/>
    </reaction>
</comment>
<keyword evidence="4" id="KW-0328">Glycosyltransferase</keyword>
<evidence type="ECO:0000313" key="11">
    <source>
        <dbReference type="EMBL" id="THF54890.1"/>
    </source>
</evidence>
<dbReference type="InterPro" id="IPR023346">
    <property type="entry name" value="Lysozyme-like_dom_sf"/>
</dbReference>
<evidence type="ECO:0000256" key="4">
    <source>
        <dbReference type="ARBA" id="ARBA00022676"/>
    </source>
</evidence>
<dbReference type="GO" id="GO:0006508">
    <property type="term" value="P:proteolysis"/>
    <property type="evidence" value="ECO:0007669"/>
    <property type="project" value="UniProtKB-KW"/>
</dbReference>
<dbReference type="Gene3D" id="1.10.3810.10">
    <property type="entry name" value="Biosynthetic peptidoglycan transglycosylase-like"/>
    <property type="match status" value="1"/>
</dbReference>
<dbReference type="RefSeq" id="WP_136387058.1">
    <property type="nucleotide sequence ID" value="NZ_SSOD01000028.1"/>
</dbReference>
<keyword evidence="5" id="KW-0808">Transferase</keyword>
<evidence type="ECO:0000256" key="3">
    <source>
        <dbReference type="ARBA" id="ARBA00022670"/>
    </source>
</evidence>
<evidence type="ECO:0000256" key="9">
    <source>
        <dbReference type="SAM" id="MobiDB-lite"/>
    </source>
</evidence>
<dbReference type="SUPFAM" id="SSF53955">
    <property type="entry name" value="Lysozyme-like"/>
    <property type="match status" value="1"/>
</dbReference>
<dbReference type="InterPro" id="IPR001264">
    <property type="entry name" value="Glyco_trans_51"/>
</dbReference>
<keyword evidence="12" id="KW-1185">Reference proteome</keyword>
<dbReference type="GO" id="GO:0008955">
    <property type="term" value="F:peptidoglycan glycosyltransferase activity"/>
    <property type="evidence" value="ECO:0007669"/>
    <property type="project" value="UniProtKB-EC"/>
</dbReference>
<keyword evidence="6" id="KW-0511">Multifunctional enzyme</keyword>
<feature type="region of interest" description="Disordered" evidence="9">
    <location>
        <begin position="70"/>
        <end position="93"/>
    </location>
</feature>
<accession>A0A4S4A7Y3</accession>
<dbReference type="Gene3D" id="3.40.710.10">
    <property type="entry name" value="DD-peptidase/beta-lactamase superfamily"/>
    <property type="match status" value="1"/>
</dbReference>
<dbReference type="SUPFAM" id="SSF56601">
    <property type="entry name" value="beta-lactamase/transpeptidase-like"/>
    <property type="match status" value="2"/>
</dbReference>
<evidence type="ECO:0000256" key="5">
    <source>
        <dbReference type="ARBA" id="ARBA00022679"/>
    </source>
</evidence>
<dbReference type="GO" id="GO:0030288">
    <property type="term" value="C:outer membrane-bounded periplasmic space"/>
    <property type="evidence" value="ECO:0007669"/>
    <property type="project" value="TreeGrafter"/>
</dbReference>
<comment type="pathway">
    <text evidence="1">Cell wall biogenesis; peptidoglycan biosynthesis.</text>
</comment>
<keyword evidence="3" id="KW-0645">Protease</keyword>
<reference evidence="11 12" key="1">
    <citation type="submission" date="2019-04" db="EMBL/GenBank/DDBJ databases">
        <title>Azoarcus rhizosphaerae sp. nov. isolated from rhizosphere of Ficus religiosa.</title>
        <authorList>
            <person name="Lin S.-Y."/>
            <person name="Hameed A."/>
            <person name="Hsu Y.-H."/>
            <person name="Young C.-C."/>
        </authorList>
    </citation>
    <scope>NUCLEOTIDE SEQUENCE [LARGE SCALE GENOMIC DNA]</scope>
    <source>
        <strain evidence="11 12">CC-YHH848</strain>
    </source>
</reference>
<dbReference type="InterPro" id="IPR050396">
    <property type="entry name" value="Glycosyltr_51/Transpeptidase"/>
</dbReference>
<dbReference type="InterPro" id="IPR036950">
    <property type="entry name" value="PBP_transglycosylase"/>
</dbReference>
<proteinExistence type="predicted"/>
<keyword evidence="2" id="KW-0121">Carboxypeptidase</keyword>
<dbReference type="AlphaFoldDB" id="A0A4S4A7Y3"/>
<protein>
    <recommendedName>
        <fullName evidence="7">peptidoglycan glycosyltransferase</fullName>
        <ecNumber evidence="7">2.4.99.28</ecNumber>
    </recommendedName>
</protein>
<evidence type="ECO:0000313" key="12">
    <source>
        <dbReference type="Proteomes" id="UP000307956"/>
    </source>
</evidence>
<evidence type="ECO:0000256" key="6">
    <source>
        <dbReference type="ARBA" id="ARBA00023268"/>
    </source>
</evidence>
<feature type="domain" description="Glycosyl transferase family 51" evidence="10">
    <location>
        <begin position="213"/>
        <end position="393"/>
    </location>
</feature>
<gene>
    <name evidence="11" type="ORF">E6O51_21365</name>
</gene>
<dbReference type="Pfam" id="PF00912">
    <property type="entry name" value="Transgly"/>
    <property type="match status" value="1"/>
</dbReference>
<dbReference type="InterPro" id="IPR012338">
    <property type="entry name" value="Beta-lactam/transpept-like"/>
</dbReference>
<evidence type="ECO:0000256" key="1">
    <source>
        <dbReference type="ARBA" id="ARBA00004752"/>
    </source>
</evidence>
<evidence type="ECO:0000256" key="2">
    <source>
        <dbReference type="ARBA" id="ARBA00022645"/>
    </source>
</evidence>
<keyword evidence="3" id="KW-0378">Hydrolase</keyword>
<evidence type="ECO:0000259" key="10">
    <source>
        <dbReference type="Pfam" id="PF00912"/>
    </source>
</evidence>
<dbReference type="PANTHER" id="PTHR32282">
    <property type="entry name" value="BINDING PROTEIN TRANSPEPTIDASE, PUTATIVE-RELATED"/>
    <property type="match status" value="1"/>
</dbReference>
<dbReference type="GO" id="GO:0009252">
    <property type="term" value="P:peptidoglycan biosynthetic process"/>
    <property type="evidence" value="ECO:0007669"/>
    <property type="project" value="TreeGrafter"/>
</dbReference>
<dbReference type="EMBL" id="SSOD01000028">
    <property type="protein sequence ID" value="THF54890.1"/>
    <property type="molecule type" value="Genomic_DNA"/>
</dbReference>
<organism evidence="11 12">
    <name type="scientific">Pseudothauera rhizosphaerae</name>
    <dbReference type="NCBI Taxonomy" id="2565932"/>
    <lineage>
        <taxon>Bacteria</taxon>
        <taxon>Pseudomonadati</taxon>
        <taxon>Pseudomonadota</taxon>
        <taxon>Betaproteobacteria</taxon>
        <taxon>Rhodocyclales</taxon>
        <taxon>Zoogloeaceae</taxon>
        <taxon>Pseudothauera</taxon>
    </lineage>
</organism>
<comment type="caution">
    <text evidence="11">The sequence shown here is derived from an EMBL/GenBank/DDBJ whole genome shotgun (WGS) entry which is preliminary data.</text>
</comment>
<dbReference type="GO" id="GO:0004180">
    <property type="term" value="F:carboxypeptidase activity"/>
    <property type="evidence" value="ECO:0007669"/>
    <property type="project" value="UniProtKB-KW"/>
</dbReference>
<evidence type="ECO:0000256" key="8">
    <source>
        <dbReference type="ARBA" id="ARBA00049902"/>
    </source>
</evidence>
<sequence length="1078" mass="119685">MRAPDAPPPRPDRRLSTFLLLLAVAGAGAYVLVETRISWQQSRLLGRYASSLAYELLPAHDGRIVPPVQVRPAPPSGNPRRPQVVDPRTARGGGWPARATLSAGLFRVLENVPFSPYRLHIRQRPELAALYPAHGPFDRRLGYAQLPRLIDRLAARGYEFTHQAYFSAALFDYVGHGYFPPYREKTRTGLRIQDCRAAGLYGFDYPFIAYRGFDDIPPLVVQTLLFIENRELLDASRPWLNPAVEWGRFSRALFARAARVVDDGMDAPGGSTLATQIEKYRHSPNGVTPGPREKLRQMVSASVRAYQDGRETLPFRRRVVLDYLNTVPLAAAPVHGEVNGLGDGLWVWFGADFDAVNRLLAAPPSPDPALRAEQGLALRQVLALMIAHRRPSWYLGGGRGELEQLADSHLRLLTEERLLSPALRDAALAARLEFRNPYRDPPIAPVDAGKGAAAVRSRLSMLLELPLYELDRLDLEVSATLQRDLQEAVGAWFAGLYDLPRVRALNLTGERLLDPARLSEVRYSFTLFELAPGGARVRVQTDTTDQPFDINEGSKLELGSTAKLRVLATYLEIVAELHERLAHLPDAALRATPVDRHDNLTRWAIDHLLASADRSLPAMLEAALERRYPASTGEVFFTGGGVHSFGNFRREDENRIPTVREALQASINLPFVRLMRDIVRHTMYQVPGSTARLLEDDGDPRRSEYLARFADREGQVFLRRFWRKYQGKPADDMQATLLDGLRQTPDRLAAAWRYLNPAADAAAFAAALRERLAAERVGDRRLAELYARYAPGRFDLPDQGYAARVHPLELWLVGYLRTHPQASFADVVAASAAERQAVYRWLFATRARSAQDQRIYTILEVEAFLDIHRRWARLGYPFDHLVPSLATALGSSGDRPAALAELMGIIVNDGVRLPSVRIDRLRFAAHTPYDVELARRAADGERVMRSEVAQALRNALSEVVETGTARRLAGTYQLADGTALPAGGKTGTGDNRIVLTDARGQARGAGVALNRTATFVFYLGERHFGTVTAYVTGPEAARHRFTSALPVSILRNMAPVLLPYLAPDSPTACRQASGINAN</sequence>
<dbReference type="Proteomes" id="UP000307956">
    <property type="component" value="Unassembled WGS sequence"/>
</dbReference>